<evidence type="ECO:0000313" key="2">
    <source>
        <dbReference type="EMBL" id="GAA1575766.1"/>
    </source>
</evidence>
<evidence type="ECO:0000313" key="3">
    <source>
        <dbReference type="Proteomes" id="UP001501470"/>
    </source>
</evidence>
<comment type="caution">
    <text evidence="2">The sequence shown here is derived from an EMBL/GenBank/DDBJ whole genome shotgun (WGS) entry which is preliminary data.</text>
</comment>
<dbReference type="Pfam" id="PF20028">
    <property type="entry name" value="VMAP-C"/>
    <property type="match status" value="1"/>
</dbReference>
<dbReference type="EMBL" id="BAAAQD010000056">
    <property type="protein sequence ID" value="GAA1575766.1"/>
    <property type="molecule type" value="Genomic_DNA"/>
</dbReference>
<dbReference type="RefSeq" id="WP_344515428.1">
    <property type="nucleotide sequence ID" value="NZ_BAAAQD010000056.1"/>
</dbReference>
<sequence length="618" mass="67521">MARLPTDNIADILRDECLVLIEGGHTIGSGFFAAPGFVLSNAHVTGAEVGHKVSISWQHHRVTGTVRWASPPPPANARTWPYPDLSVVELDKGAPQHTCALLEQSEPPGSSDLLAIGHSVIYQGVPEANPALVRYGGKTGHPPEQFFVLNGNELPEGMSGGPVLALATGAVCAITKIQRLKNTTMGGRAVPLRALRGIDASLYRCIWRAHDRYHATGSRWLELIDSMRLPLTSGLDHREERQLRGLLAELPSSDDHGGRWRSVAGLLPLDPQTPLIDYRDVAEELGQLYRQNERSLPLAVAYAADLARDGAGAHADALSDWALAVSRRRGQAGATTARLAAAPAAPQIVSLMAELTPTSPQRKRVRLSVWQHLSSGDSVQVYLGPTSLRPESAWRKLKDLLVAELRVAGRSQDAVRIEIFAPVELMDEHVGGWRLWPEHQWTELGRDYPVVLRNVDRRYDGRIEGRWQARWNSLAGAPVGGAVKPIVCEQRTHEAHSGRIEADPQLGALALAASPFESPTRTALEVALAAGVPVVLWQRRACRHCVAPDNAACPGADFVRDIAQQLAQTPLDELPERVRTLRNNALDPDNPVKCGKDLVLLWDDPYRQPPPMKRPASR</sequence>
<dbReference type="InterPro" id="IPR009003">
    <property type="entry name" value="Peptidase_S1_PA"/>
</dbReference>
<organism evidence="2 3">
    <name type="scientific">Dactylosporangium maewongense</name>
    <dbReference type="NCBI Taxonomy" id="634393"/>
    <lineage>
        <taxon>Bacteria</taxon>
        <taxon>Bacillati</taxon>
        <taxon>Actinomycetota</taxon>
        <taxon>Actinomycetes</taxon>
        <taxon>Micromonosporales</taxon>
        <taxon>Micromonosporaceae</taxon>
        <taxon>Dactylosporangium</taxon>
    </lineage>
</organism>
<dbReference type="Gene3D" id="2.40.10.120">
    <property type="match status" value="1"/>
</dbReference>
<accession>A0ABN2DE69</accession>
<dbReference type="Proteomes" id="UP001501470">
    <property type="component" value="Unassembled WGS sequence"/>
</dbReference>
<dbReference type="SUPFAM" id="SSF50494">
    <property type="entry name" value="Trypsin-like serine proteases"/>
    <property type="match status" value="1"/>
</dbReference>
<dbReference type="Pfam" id="PF13365">
    <property type="entry name" value="Trypsin_2"/>
    <property type="match status" value="1"/>
</dbReference>
<evidence type="ECO:0000259" key="1">
    <source>
        <dbReference type="Pfam" id="PF20028"/>
    </source>
</evidence>
<name>A0ABN2DE69_9ACTN</name>
<protein>
    <recommendedName>
        <fullName evidence="1">vWA-MoxR associated protein C-terminal domain-containing protein</fullName>
    </recommendedName>
</protein>
<keyword evidence="3" id="KW-1185">Reference proteome</keyword>
<reference evidence="2 3" key="1">
    <citation type="journal article" date="2019" name="Int. J. Syst. Evol. Microbiol.">
        <title>The Global Catalogue of Microorganisms (GCM) 10K type strain sequencing project: providing services to taxonomists for standard genome sequencing and annotation.</title>
        <authorList>
            <consortium name="The Broad Institute Genomics Platform"/>
            <consortium name="The Broad Institute Genome Sequencing Center for Infectious Disease"/>
            <person name="Wu L."/>
            <person name="Ma J."/>
        </authorList>
    </citation>
    <scope>NUCLEOTIDE SEQUENCE [LARGE SCALE GENOMIC DNA]</scope>
    <source>
        <strain evidence="2 3">JCM 15933</strain>
    </source>
</reference>
<dbReference type="InterPro" id="IPR045450">
    <property type="entry name" value="VMAP_C"/>
</dbReference>
<proteinExistence type="predicted"/>
<feature type="domain" description="vWA-MoxR associated protein C-terminal" evidence="1">
    <location>
        <begin position="364"/>
        <end position="605"/>
    </location>
</feature>
<gene>
    <name evidence="2" type="ORF">GCM10009827_117060</name>
</gene>